<dbReference type="Proteomes" id="UP000032360">
    <property type="component" value="Unassembled WGS sequence"/>
</dbReference>
<protein>
    <submittedName>
        <fullName evidence="3">Depupylase</fullName>
        <ecNumber evidence="3">3.4.-.-</ecNumber>
    </submittedName>
</protein>
<sequence length="497" mass="55920">MAVAKVCGVETEYGIQTVGVADANPITSSSMLVNSYVTQISKRVGWDFDDESPMVDARGFQREFLLGPEVETHLVNTVLTNGARYYVDHAHPEYSSPECLTPREAVVFDKAGEEILRRSMIAASKVLPQGQSIVVYKNNSDRKGNSYGTHENYMMDRNVPFARIVEQVTPYFVTRQIFAGAGKVGTEMSYVPKEQVPFQISQRADFFEEEVGLETTLKRPIVNTRDEPHADATRYRRLHVILGDANMSEFSTWLKVGVTALILAMIEDGALDGIEASLEHPVTTLRTISYDVTLKKVLRLASGKTITALDLQHRYLERAKRYSQSHGLLALGDEVEAKQLLGAWEETLGLLERDPMLAADRLDWVAKYRLVQGYQQRHGLLWDDPKLAAIDLQYHDIRPAKSLFYRLNMENVVSPTEIADAVYEPPKRTRAYFRGKCLEKYGPSVAAANWDSMIFDLGEDPLRRVPMMDPLRGSAEHVDELIRECATAAELIKRLGS</sequence>
<dbReference type="InterPro" id="IPR004347">
    <property type="entry name" value="Pup_ligase/deamidase"/>
</dbReference>
<keyword evidence="3" id="KW-0378">Hydrolase</keyword>
<evidence type="ECO:0000313" key="3">
    <source>
        <dbReference type="EMBL" id="KJF15926.1"/>
    </source>
</evidence>
<keyword evidence="4" id="KW-1185">Reference proteome</keyword>
<gene>
    <name evidence="3" type="primary">dop</name>
    <name evidence="3" type="ORF">AXFE_32110</name>
</gene>
<dbReference type="OrthoDB" id="9760627at2"/>
<dbReference type="GO" id="GO:0008233">
    <property type="term" value="F:peptidase activity"/>
    <property type="evidence" value="ECO:0007669"/>
    <property type="project" value="InterPro"/>
</dbReference>
<dbReference type="GO" id="GO:0019941">
    <property type="term" value="P:modification-dependent protein catabolic process"/>
    <property type="evidence" value="ECO:0007669"/>
    <property type="project" value="InterPro"/>
</dbReference>
<dbReference type="Pfam" id="PF03136">
    <property type="entry name" value="Pup_ligase"/>
    <property type="match status" value="1"/>
</dbReference>
<dbReference type="NCBIfam" id="TIGR03688">
    <property type="entry name" value="depupylase_Dop"/>
    <property type="match status" value="1"/>
</dbReference>
<dbReference type="PIRSF" id="PIRSF018077">
    <property type="entry name" value="UCP018077"/>
    <property type="match status" value="1"/>
</dbReference>
<comment type="similarity">
    <text evidence="1">Belongs to the Pup ligase/Pup deamidase family. Pup deamidase subfamily.</text>
</comment>
<reference evidence="3 4" key="1">
    <citation type="submission" date="2015-01" db="EMBL/GenBank/DDBJ databases">
        <title>Draft genome of the acidophilic iron oxidizer Acidithrix ferrooxidans strain Py-F3.</title>
        <authorList>
            <person name="Poehlein A."/>
            <person name="Eisen S."/>
            <person name="Schloemann M."/>
            <person name="Johnson B.D."/>
            <person name="Daniel R."/>
            <person name="Muehling M."/>
        </authorList>
    </citation>
    <scope>NUCLEOTIDE SEQUENCE [LARGE SCALE GENOMIC DNA]</scope>
    <source>
        <strain evidence="3 4">Py-F3</strain>
    </source>
</reference>
<dbReference type="STRING" id="1280514.AXFE_32110"/>
<evidence type="ECO:0000256" key="1">
    <source>
        <dbReference type="ARBA" id="ARBA00009114"/>
    </source>
</evidence>
<organism evidence="3 4">
    <name type="scientific">Acidithrix ferrooxidans</name>
    <dbReference type="NCBI Taxonomy" id="1280514"/>
    <lineage>
        <taxon>Bacteria</taxon>
        <taxon>Bacillati</taxon>
        <taxon>Actinomycetota</taxon>
        <taxon>Acidimicrobiia</taxon>
        <taxon>Acidimicrobiales</taxon>
        <taxon>Acidimicrobiaceae</taxon>
        <taxon>Acidithrix</taxon>
    </lineage>
</organism>
<dbReference type="InterPro" id="IPR022366">
    <property type="entry name" value="Pup_deamidase"/>
</dbReference>
<dbReference type="PANTHER" id="PTHR42307:SF2">
    <property type="entry name" value="PUP DEAMIDASE_DEPUPYLASE"/>
    <property type="match status" value="1"/>
</dbReference>
<dbReference type="RefSeq" id="WP_052606878.1">
    <property type="nucleotide sequence ID" value="NZ_JXYS01000110.1"/>
</dbReference>
<proteinExistence type="inferred from homology"/>
<evidence type="ECO:0000313" key="4">
    <source>
        <dbReference type="Proteomes" id="UP000032360"/>
    </source>
</evidence>
<dbReference type="GO" id="GO:0010498">
    <property type="term" value="P:proteasomal protein catabolic process"/>
    <property type="evidence" value="ECO:0007669"/>
    <property type="project" value="InterPro"/>
</dbReference>
<evidence type="ECO:0000256" key="2">
    <source>
        <dbReference type="PIRSR" id="PIRSR018077-1"/>
    </source>
</evidence>
<feature type="active site" description="Proton acceptor" evidence="2">
    <location>
        <position position="88"/>
    </location>
</feature>
<dbReference type="AlphaFoldDB" id="A0A0D8HFV4"/>
<accession>A0A0D8HFV4</accession>
<dbReference type="GO" id="GO:0016811">
    <property type="term" value="F:hydrolase activity, acting on carbon-nitrogen (but not peptide) bonds, in linear amides"/>
    <property type="evidence" value="ECO:0007669"/>
    <property type="project" value="InterPro"/>
</dbReference>
<comment type="caution">
    <text evidence="3">The sequence shown here is derived from an EMBL/GenBank/DDBJ whole genome shotgun (WGS) entry which is preliminary data.</text>
</comment>
<dbReference type="PANTHER" id="PTHR42307">
    <property type="entry name" value="PUP DEAMIDASE/DEPUPYLASE"/>
    <property type="match status" value="1"/>
</dbReference>
<dbReference type="GO" id="GO:0005524">
    <property type="term" value="F:ATP binding"/>
    <property type="evidence" value="ECO:0007669"/>
    <property type="project" value="TreeGrafter"/>
</dbReference>
<dbReference type="GO" id="GO:0070490">
    <property type="term" value="P:protein pupylation"/>
    <property type="evidence" value="ECO:0007669"/>
    <property type="project" value="TreeGrafter"/>
</dbReference>
<dbReference type="EC" id="3.4.-.-" evidence="3"/>
<dbReference type="PATRIC" id="fig|1280514.3.peg.4295"/>
<name>A0A0D8HFV4_9ACTN</name>
<dbReference type="EMBL" id="JXYS01000110">
    <property type="protein sequence ID" value="KJF15926.1"/>
    <property type="molecule type" value="Genomic_DNA"/>
</dbReference>